<sequence>MFSDDSFNEEDSSIYSSSFDKKYKKQKISNIYTSNTQSEELISTKYNNPVNSDNNDEYYNLANSNHDTIPDMHNNLVNEESSTLPNNPNNVSSLPNLKKI</sequence>
<dbReference type="EMBL" id="CAJVPU010000501">
    <property type="protein sequence ID" value="CAG8452476.1"/>
    <property type="molecule type" value="Genomic_DNA"/>
</dbReference>
<proteinExistence type="predicted"/>
<accession>A0ACA9K570</accession>
<comment type="caution">
    <text evidence="1">The sequence shown here is derived from an EMBL/GenBank/DDBJ whole genome shotgun (WGS) entry which is preliminary data.</text>
</comment>
<dbReference type="Proteomes" id="UP000789702">
    <property type="component" value="Unassembled WGS sequence"/>
</dbReference>
<name>A0ACA9K570_9GLOM</name>
<keyword evidence="2" id="KW-1185">Reference proteome</keyword>
<evidence type="ECO:0000313" key="1">
    <source>
        <dbReference type="EMBL" id="CAG8452476.1"/>
    </source>
</evidence>
<gene>
    <name evidence="1" type="ORF">DHETER_LOCUS900</name>
</gene>
<reference evidence="1" key="1">
    <citation type="submission" date="2021-06" db="EMBL/GenBank/DDBJ databases">
        <authorList>
            <person name="Kallberg Y."/>
            <person name="Tangrot J."/>
            <person name="Rosling A."/>
        </authorList>
    </citation>
    <scope>NUCLEOTIDE SEQUENCE</scope>
    <source>
        <strain evidence="1">IL203A</strain>
    </source>
</reference>
<feature type="non-terminal residue" evidence="1">
    <location>
        <position position="100"/>
    </location>
</feature>
<evidence type="ECO:0000313" key="2">
    <source>
        <dbReference type="Proteomes" id="UP000789702"/>
    </source>
</evidence>
<organism evidence="1 2">
    <name type="scientific">Dentiscutata heterogama</name>
    <dbReference type="NCBI Taxonomy" id="1316150"/>
    <lineage>
        <taxon>Eukaryota</taxon>
        <taxon>Fungi</taxon>
        <taxon>Fungi incertae sedis</taxon>
        <taxon>Mucoromycota</taxon>
        <taxon>Glomeromycotina</taxon>
        <taxon>Glomeromycetes</taxon>
        <taxon>Diversisporales</taxon>
        <taxon>Gigasporaceae</taxon>
        <taxon>Dentiscutata</taxon>
    </lineage>
</organism>
<protein>
    <submittedName>
        <fullName evidence="1">2400_t:CDS:1</fullName>
    </submittedName>
</protein>